<dbReference type="EMBL" id="CAJNOT010007982">
    <property type="protein sequence ID" value="CAF1513788.1"/>
    <property type="molecule type" value="Genomic_DNA"/>
</dbReference>
<organism evidence="1 2">
    <name type="scientific">Rotaria sordida</name>
    <dbReference type="NCBI Taxonomy" id="392033"/>
    <lineage>
        <taxon>Eukaryota</taxon>
        <taxon>Metazoa</taxon>
        <taxon>Spiralia</taxon>
        <taxon>Gnathifera</taxon>
        <taxon>Rotifera</taxon>
        <taxon>Eurotatoria</taxon>
        <taxon>Bdelloidea</taxon>
        <taxon>Philodinida</taxon>
        <taxon>Philodinidae</taxon>
        <taxon>Rotaria</taxon>
    </lineage>
</organism>
<dbReference type="InterPro" id="IPR036397">
    <property type="entry name" value="RNaseH_sf"/>
</dbReference>
<dbReference type="Gene3D" id="3.30.420.10">
    <property type="entry name" value="Ribonuclease H-like superfamily/Ribonuclease H"/>
    <property type="match status" value="1"/>
</dbReference>
<dbReference type="AlphaFoldDB" id="A0A815TZI0"/>
<reference evidence="1" key="1">
    <citation type="submission" date="2021-02" db="EMBL/GenBank/DDBJ databases">
        <authorList>
            <person name="Nowell W R."/>
        </authorList>
    </citation>
    <scope>NUCLEOTIDE SEQUENCE</scope>
</reference>
<accession>A0A815TZI0</accession>
<evidence type="ECO:0000313" key="1">
    <source>
        <dbReference type="EMBL" id="CAF1513788.1"/>
    </source>
</evidence>
<dbReference type="Proteomes" id="UP000663864">
    <property type="component" value="Unassembled WGS sequence"/>
</dbReference>
<comment type="caution">
    <text evidence="1">The sequence shown here is derived from an EMBL/GenBank/DDBJ whole genome shotgun (WGS) entry which is preliminary data.</text>
</comment>
<proteinExistence type="predicted"/>
<dbReference type="GO" id="GO:0003676">
    <property type="term" value="F:nucleic acid binding"/>
    <property type="evidence" value="ECO:0007669"/>
    <property type="project" value="InterPro"/>
</dbReference>
<sequence>MASEFYATFLHEKVILAINEVVEDLNEAIFQDDQDSKHRTQITMDVVYDLFEERIESNHGDAKFADVWSIENVWRIMKEKTRGKTFENLDSLVGLVNSESQKIILKQCEAMIDNIPKRLAKVTQLNGNQVYEH</sequence>
<gene>
    <name evidence="1" type="ORF">ZHD862_LOCUS38047</name>
</gene>
<name>A0A815TZI0_9BILA</name>
<evidence type="ECO:0000313" key="2">
    <source>
        <dbReference type="Proteomes" id="UP000663864"/>
    </source>
</evidence>
<protein>
    <submittedName>
        <fullName evidence="1">Uncharacterized protein</fullName>
    </submittedName>
</protein>